<dbReference type="SUPFAM" id="SSF48008">
    <property type="entry name" value="GntR ligand-binding domain-like"/>
    <property type="match status" value="1"/>
</dbReference>
<protein>
    <submittedName>
        <fullName evidence="5">GntR family transcriptional regulator</fullName>
    </submittedName>
</protein>
<evidence type="ECO:0000259" key="4">
    <source>
        <dbReference type="SMART" id="SM00895"/>
    </source>
</evidence>
<evidence type="ECO:0000256" key="2">
    <source>
        <dbReference type="ARBA" id="ARBA00023125"/>
    </source>
</evidence>
<evidence type="ECO:0000256" key="1">
    <source>
        <dbReference type="ARBA" id="ARBA00023015"/>
    </source>
</evidence>
<keyword evidence="2" id="KW-0238">DNA-binding</keyword>
<dbReference type="Gene3D" id="1.10.10.10">
    <property type="entry name" value="Winged helix-like DNA-binding domain superfamily/Winged helix DNA-binding domain"/>
    <property type="match status" value="1"/>
</dbReference>
<dbReference type="SMART" id="SM00895">
    <property type="entry name" value="FCD"/>
    <property type="match status" value="1"/>
</dbReference>
<evidence type="ECO:0000313" key="5">
    <source>
        <dbReference type="EMBL" id="TQM63196.1"/>
    </source>
</evidence>
<dbReference type="SUPFAM" id="SSF46785">
    <property type="entry name" value="Winged helix' DNA-binding domain"/>
    <property type="match status" value="1"/>
</dbReference>
<feature type="domain" description="GntR C-terminal" evidence="4">
    <location>
        <begin position="82"/>
        <end position="205"/>
    </location>
</feature>
<dbReference type="OrthoDB" id="5243844at2"/>
<evidence type="ECO:0000256" key="3">
    <source>
        <dbReference type="ARBA" id="ARBA00023163"/>
    </source>
</evidence>
<dbReference type="InterPro" id="IPR036388">
    <property type="entry name" value="WH-like_DNA-bd_sf"/>
</dbReference>
<dbReference type="RefSeq" id="WP_141917167.1">
    <property type="nucleotide sequence ID" value="NZ_BAAAYS010000021.1"/>
</dbReference>
<dbReference type="InterPro" id="IPR000524">
    <property type="entry name" value="Tscrpt_reg_HTH_GntR"/>
</dbReference>
<keyword evidence="3" id="KW-0804">Transcription</keyword>
<dbReference type="GO" id="GO:0003677">
    <property type="term" value="F:DNA binding"/>
    <property type="evidence" value="ECO:0007669"/>
    <property type="project" value="UniProtKB-KW"/>
</dbReference>
<accession>A0A543HXX3</accession>
<keyword evidence="1" id="KW-0805">Transcription regulation</keyword>
<dbReference type="PANTHER" id="PTHR43537">
    <property type="entry name" value="TRANSCRIPTIONAL REGULATOR, GNTR FAMILY"/>
    <property type="match status" value="1"/>
</dbReference>
<dbReference type="Pfam" id="PF00392">
    <property type="entry name" value="GntR"/>
    <property type="match status" value="1"/>
</dbReference>
<keyword evidence="6" id="KW-1185">Reference proteome</keyword>
<evidence type="ECO:0000313" key="6">
    <source>
        <dbReference type="Proteomes" id="UP000318331"/>
    </source>
</evidence>
<dbReference type="Pfam" id="PF07729">
    <property type="entry name" value="FCD"/>
    <property type="match status" value="1"/>
</dbReference>
<name>A0A543HXX3_9MICO</name>
<dbReference type="GO" id="GO:0003700">
    <property type="term" value="F:DNA-binding transcription factor activity"/>
    <property type="evidence" value="ECO:0007669"/>
    <property type="project" value="InterPro"/>
</dbReference>
<dbReference type="Proteomes" id="UP000318331">
    <property type="component" value="Unassembled WGS sequence"/>
</dbReference>
<comment type="caution">
    <text evidence="5">The sequence shown here is derived from an EMBL/GenBank/DDBJ whole genome shotgun (WGS) entry which is preliminary data.</text>
</comment>
<sequence>MKPRVSATSIVDAVAEDLRNRLYAAEFPGGTAFTENDVAQTYEVARPTAKAAIEKVVAEGLLVRGVHKTARVPELGPEDVRDIYRSRAYLETEVLRRLAARGTVPTAAVRANREIAEALDSENALAIVEPDMRFHTSLIDALGSPRTSKLYGTLVSEVRICMTQVQGRRLLDPKIICAEHDQILTYIRQGDGDAVARLLDEHLARARERLVAAVGGEAGPEALLPFSVEIPPH</sequence>
<dbReference type="Gene3D" id="1.20.120.530">
    <property type="entry name" value="GntR ligand-binding domain-like"/>
    <property type="match status" value="1"/>
</dbReference>
<organism evidence="5 6">
    <name type="scientific">Klugiella xanthotipulae</name>
    <dbReference type="NCBI Taxonomy" id="244735"/>
    <lineage>
        <taxon>Bacteria</taxon>
        <taxon>Bacillati</taxon>
        <taxon>Actinomycetota</taxon>
        <taxon>Actinomycetes</taxon>
        <taxon>Micrococcales</taxon>
        <taxon>Microbacteriaceae</taxon>
        <taxon>Klugiella</taxon>
    </lineage>
</organism>
<reference evidence="5 6" key="1">
    <citation type="submission" date="2019-06" db="EMBL/GenBank/DDBJ databases">
        <title>Sequencing the genomes of 1000 actinobacteria strains.</title>
        <authorList>
            <person name="Klenk H.-P."/>
        </authorList>
    </citation>
    <scope>NUCLEOTIDE SEQUENCE [LARGE SCALE GENOMIC DNA]</scope>
    <source>
        <strain evidence="5 6">DSM 18031</strain>
    </source>
</reference>
<gene>
    <name evidence="5" type="ORF">FB466_1451</name>
</gene>
<dbReference type="PANTHER" id="PTHR43537:SF45">
    <property type="entry name" value="GNTR FAMILY REGULATORY PROTEIN"/>
    <property type="match status" value="1"/>
</dbReference>
<dbReference type="AlphaFoldDB" id="A0A543HXX3"/>
<dbReference type="InterPro" id="IPR008920">
    <property type="entry name" value="TF_FadR/GntR_C"/>
</dbReference>
<dbReference type="EMBL" id="VFPN01000002">
    <property type="protein sequence ID" value="TQM63196.1"/>
    <property type="molecule type" value="Genomic_DNA"/>
</dbReference>
<dbReference type="InterPro" id="IPR036390">
    <property type="entry name" value="WH_DNA-bd_sf"/>
</dbReference>
<dbReference type="InterPro" id="IPR011711">
    <property type="entry name" value="GntR_C"/>
</dbReference>
<proteinExistence type="predicted"/>